<comment type="caution">
    <text evidence="1">The sequence shown here is derived from an EMBL/GenBank/DDBJ whole genome shotgun (WGS) entry which is preliminary data.</text>
</comment>
<dbReference type="Proteomes" id="UP001501231">
    <property type="component" value="Unassembled WGS sequence"/>
</dbReference>
<name>A0ABP5WFD1_9ACTN</name>
<reference evidence="2" key="1">
    <citation type="journal article" date="2019" name="Int. J. Syst. Evol. Microbiol.">
        <title>The Global Catalogue of Microorganisms (GCM) 10K type strain sequencing project: providing services to taxonomists for standard genome sequencing and annotation.</title>
        <authorList>
            <consortium name="The Broad Institute Genomics Platform"/>
            <consortium name="The Broad Institute Genome Sequencing Center for Infectious Disease"/>
            <person name="Wu L."/>
            <person name="Ma J."/>
        </authorList>
    </citation>
    <scope>NUCLEOTIDE SEQUENCE [LARGE SCALE GENOMIC DNA]</scope>
    <source>
        <strain evidence="2">JCM 3325</strain>
    </source>
</reference>
<gene>
    <name evidence="1" type="ORF">GCM10010191_43410</name>
</gene>
<protein>
    <submittedName>
        <fullName evidence="1">Uncharacterized protein</fullName>
    </submittedName>
</protein>
<evidence type="ECO:0000313" key="1">
    <source>
        <dbReference type="EMBL" id="GAA2426225.1"/>
    </source>
</evidence>
<organism evidence="1 2">
    <name type="scientific">Actinomadura vinacea</name>
    <dbReference type="NCBI Taxonomy" id="115336"/>
    <lineage>
        <taxon>Bacteria</taxon>
        <taxon>Bacillati</taxon>
        <taxon>Actinomycetota</taxon>
        <taxon>Actinomycetes</taxon>
        <taxon>Streptosporangiales</taxon>
        <taxon>Thermomonosporaceae</taxon>
        <taxon>Actinomadura</taxon>
    </lineage>
</organism>
<proteinExistence type="predicted"/>
<accession>A0ABP5WFD1</accession>
<sequence>MEAGAMMTVVDGGEVRCGLVVRPGAEVDDALLERLDGFAFIGNGGFGAEAVADVYGAGDDLLIEAAIPELGVKTMMIWAGSVERAVALREIVGDHFQQVWTERILRDQVRGALPDGAWTLVAMMMALGGGPAERETLELLRECQEHADEGVREAADYAEKVAKELLNPPMVMREEPRGELAWALRPAAPVDGEQNWVTVRAGVPERAVPRPVIWLRVAADDAESWIWDTNLDMRVLFTREDSPWSEAIYTSRDGRTAIHIVRHTALGHDVAAVHGDDALATAASLSKETNGELLDGPPDGWERTAP</sequence>
<evidence type="ECO:0000313" key="2">
    <source>
        <dbReference type="Proteomes" id="UP001501231"/>
    </source>
</evidence>
<keyword evidence="2" id="KW-1185">Reference proteome</keyword>
<dbReference type="EMBL" id="BAAARW010000016">
    <property type="protein sequence ID" value="GAA2426225.1"/>
    <property type="molecule type" value="Genomic_DNA"/>
</dbReference>